<dbReference type="GO" id="GO:0044011">
    <property type="term" value="P:single-species biofilm formation on inanimate substrate"/>
    <property type="evidence" value="ECO:0007669"/>
    <property type="project" value="TreeGrafter"/>
</dbReference>
<dbReference type="GO" id="GO:0098552">
    <property type="term" value="C:side of membrane"/>
    <property type="evidence" value="ECO:0007669"/>
    <property type="project" value="UniProtKB-KW"/>
</dbReference>
<dbReference type="GeneID" id="18869900"/>
<dbReference type="SUPFAM" id="SSF49401">
    <property type="entry name" value="Bacterial adhesins"/>
    <property type="match status" value="1"/>
</dbReference>
<dbReference type="InterPro" id="IPR011252">
    <property type="entry name" value="Fibrogen-bd_dom1"/>
</dbReference>
<dbReference type="GO" id="GO:1903561">
    <property type="term" value="C:extracellular vesicle"/>
    <property type="evidence" value="ECO:0007669"/>
    <property type="project" value="TreeGrafter"/>
</dbReference>
<name>G3AJZ2_SPAPN</name>
<dbReference type="GO" id="GO:0009986">
    <property type="term" value="C:cell surface"/>
    <property type="evidence" value="ECO:0007669"/>
    <property type="project" value="TreeGrafter"/>
</dbReference>
<dbReference type="GO" id="GO:0005886">
    <property type="term" value="C:plasma membrane"/>
    <property type="evidence" value="ECO:0007669"/>
    <property type="project" value="UniProtKB-SubCell"/>
</dbReference>
<feature type="domain" description="Agglutinin-like protein N-terminal" evidence="17">
    <location>
        <begin position="54"/>
        <end position="300"/>
    </location>
</feature>
<evidence type="ECO:0000256" key="5">
    <source>
        <dbReference type="ARBA" id="ARBA00022512"/>
    </source>
</evidence>
<dbReference type="eggNOG" id="ENOG502RGCG">
    <property type="taxonomic scope" value="Eukaryota"/>
</dbReference>
<evidence type="ECO:0000256" key="7">
    <source>
        <dbReference type="ARBA" id="ARBA00022622"/>
    </source>
</evidence>
<dbReference type="InterPro" id="IPR043063">
    <property type="entry name" value="Agglutinin-like_N_N2"/>
</dbReference>
<evidence type="ECO:0000256" key="15">
    <source>
        <dbReference type="ARBA" id="ARBA00023288"/>
    </source>
</evidence>
<dbReference type="HOGENOM" id="CLU_031316_2_0_1"/>
<dbReference type="PANTHER" id="PTHR33793">
    <property type="entry name" value="ALPHA-AGGLUTININ"/>
    <property type="match status" value="1"/>
</dbReference>
<proteinExistence type="inferred from homology"/>
<dbReference type="GO" id="GO:0043710">
    <property type="term" value="P:cell adhesion involved in multi-species biofilm formation"/>
    <property type="evidence" value="ECO:0007669"/>
    <property type="project" value="TreeGrafter"/>
</dbReference>
<dbReference type="SMART" id="SM01056">
    <property type="entry name" value="Candida_ALS_N"/>
    <property type="match status" value="1"/>
</dbReference>
<comment type="similarity">
    <text evidence="3">Belongs to the ALS family.</text>
</comment>
<evidence type="ECO:0000256" key="10">
    <source>
        <dbReference type="ARBA" id="ARBA00022889"/>
    </source>
</evidence>
<dbReference type="KEGG" id="spaa:SPAPADRAFT_135549"/>
<evidence type="ECO:0000259" key="17">
    <source>
        <dbReference type="SMART" id="SM01056"/>
    </source>
</evidence>
<protein>
    <recommendedName>
        <fullName evidence="17">Agglutinin-like protein N-terminal domain-containing protein</fullName>
    </recommendedName>
</protein>
<reference evidence="18 19" key="1">
    <citation type="journal article" date="2011" name="Proc. Natl. Acad. Sci. U.S.A.">
        <title>Comparative genomics of xylose-fermenting fungi for enhanced biofuel production.</title>
        <authorList>
            <person name="Wohlbach D.J."/>
            <person name="Kuo A."/>
            <person name="Sato T.K."/>
            <person name="Potts K.M."/>
            <person name="Salamov A.A."/>
            <person name="LaButti K.M."/>
            <person name="Sun H."/>
            <person name="Clum A."/>
            <person name="Pangilinan J.L."/>
            <person name="Lindquist E.A."/>
            <person name="Lucas S."/>
            <person name="Lapidus A."/>
            <person name="Jin M."/>
            <person name="Gunawan C."/>
            <person name="Balan V."/>
            <person name="Dale B.E."/>
            <person name="Jeffries T.W."/>
            <person name="Zinkel R."/>
            <person name="Barry K.W."/>
            <person name="Grigoriev I.V."/>
            <person name="Gasch A.P."/>
        </authorList>
    </citation>
    <scope>NUCLEOTIDE SEQUENCE [LARGE SCALE GENOMIC DNA]</scope>
    <source>
        <strain evidence="19">NRRL Y-27907 / 11-Y1</strain>
    </source>
</reference>
<dbReference type="GO" id="GO:0043709">
    <property type="term" value="P:cell adhesion involved in single-species biofilm formation"/>
    <property type="evidence" value="ECO:0007669"/>
    <property type="project" value="TreeGrafter"/>
</dbReference>
<keyword evidence="19" id="KW-1185">Reference proteome</keyword>
<dbReference type="GO" id="GO:0098609">
    <property type="term" value="P:cell-cell adhesion"/>
    <property type="evidence" value="ECO:0007669"/>
    <property type="project" value="TreeGrafter"/>
</dbReference>
<dbReference type="GO" id="GO:0030446">
    <property type="term" value="C:hyphal cell wall"/>
    <property type="evidence" value="ECO:0007669"/>
    <property type="project" value="TreeGrafter"/>
</dbReference>
<dbReference type="RefSeq" id="XP_007373627.1">
    <property type="nucleotide sequence ID" value="XM_007373565.1"/>
</dbReference>
<feature type="signal peptide" evidence="16">
    <location>
        <begin position="1"/>
        <end position="17"/>
    </location>
</feature>
<keyword evidence="8 16" id="KW-0732">Signal</keyword>
<dbReference type="GO" id="GO:0030448">
    <property type="term" value="P:hyphal growth"/>
    <property type="evidence" value="ECO:0007669"/>
    <property type="project" value="TreeGrafter"/>
</dbReference>
<keyword evidence="15" id="KW-0449">Lipoprotein</keyword>
<evidence type="ECO:0000313" key="18">
    <source>
        <dbReference type="EMBL" id="EGW34043.1"/>
    </source>
</evidence>
<dbReference type="Proteomes" id="UP000000709">
    <property type="component" value="Unassembled WGS sequence"/>
</dbReference>
<dbReference type="InterPro" id="IPR008440">
    <property type="entry name" value="Agglutinin-like_ALS_rpt"/>
</dbReference>
<dbReference type="OrthoDB" id="3981162at2759"/>
<dbReference type="PANTHER" id="PTHR33793:SF2">
    <property type="entry name" value="AGGLUTININ-LIKE PROTEIN 6"/>
    <property type="match status" value="1"/>
</dbReference>
<dbReference type="OMA" id="APQCENG"/>
<sequence>MFRFLIFTILTFAIVSAEQISGIFTSFDSLVWQQSGTYPYTNGPGFASWIATLSWKIDGSTVSPGDTFTLNLPCVFKFTSTTPTVNLTVGSVNYATCTFNPGDVVVSFSQLQCVLLDTVTPSLDANGSINFPIVFNVGGSALNTDLQDSTCFHSGQNTVSFYDGNNQLSTQATFNNGSFTDPNSIVFNNRAVPSLNKQQHYLLAGNCPAGYRSGSIGMNIQNSGSQFDCSSIQMAITNALNDWYFPETAGNFSYTYSCSSTSFVVNYKNIPAGYRPFIDALVQVNNGVSVVMNYVNTYTCTGSRSSINNGGTTTWGAYENNDAGGNGEAVEVVTQTYTGSTTKISTMPFSTSSDTTKTIVVNVPIPTVTTTTTYVGISTSYTTKTALPGSTANVIEYNPVHTTTTVTTCSPGQVSTITTTYSTSTWATDTVFIVTECPSPSSTQETPSTGEISST</sequence>
<keyword evidence="13" id="KW-1015">Disulfide bond</keyword>
<dbReference type="InterPro" id="IPR033504">
    <property type="entry name" value="ALS"/>
</dbReference>
<keyword evidence="11" id="KW-0843">Virulence</keyword>
<evidence type="ECO:0000256" key="9">
    <source>
        <dbReference type="ARBA" id="ARBA00022737"/>
    </source>
</evidence>
<dbReference type="InParanoid" id="G3AJZ2"/>
<evidence type="ECO:0000313" key="19">
    <source>
        <dbReference type="Proteomes" id="UP000000709"/>
    </source>
</evidence>
<keyword evidence="10" id="KW-0130">Cell adhesion</keyword>
<keyword evidence="12" id="KW-0472">Membrane</keyword>
<gene>
    <name evidence="18" type="ORF">SPAPADRAFT_135549</name>
</gene>
<comment type="subcellular location">
    <subcellularLocation>
        <location evidence="2">Cell membrane</location>
        <topology evidence="2">Lipid-anchor</topology>
        <topology evidence="2">GPI-anchor</topology>
    </subcellularLocation>
    <subcellularLocation>
        <location evidence="1">Secreted</location>
        <location evidence="1">Cell wall</location>
    </subcellularLocation>
</comment>
<dbReference type="InterPro" id="IPR008966">
    <property type="entry name" value="Adhesion_dom_sf"/>
</dbReference>
<evidence type="ECO:0000256" key="12">
    <source>
        <dbReference type="ARBA" id="ARBA00023136"/>
    </source>
</evidence>
<dbReference type="EMBL" id="GL996500">
    <property type="protein sequence ID" value="EGW34043.1"/>
    <property type="molecule type" value="Genomic_DNA"/>
</dbReference>
<keyword evidence="9" id="KW-0677">Repeat</keyword>
<evidence type="ECO:0000256" key="6">
    <source>
        <dbReference type="ARBA" id="ARBA00022525"/>
    </source>
</evidence>
<keyword evidence="14" id="KW-0325">Glycoprotein</keyword>
<keyword evidence="7" id="KW-0336">GPI-anchor</keyword>
<organism evidence="19">
    <name type="scientific">Spathaspora passalidarum (strain NRRL Y-27907 / 11-Y1)</name>
    <dbReference type="NCBI Taxonomy" id="619300"/>
    <lineage>
        <taxon>Eukaryota</taxon>
        <taxon>Fungi</taxon>
        <taxon>Dikarya</taxon>
        <taxon>Ascomycota</taxon>
        <taxon>Saccharomycotina</taxon>
        <taxon>Pichiomycetes</taxon>
        <taxon>Debaryomycetaceae</taxon>
        <taxon>Spathaspora</taxon>
    </lineage>
</organism>
<evidence type="ECO:0000256" key="2">
    <source>
        <dbReference type="ARBA" id="ARBA00004609"/>
    </source>
</evidence>
<dbReference type="InterPro" id="IPR024672">
    <property type="entry name" value="Agglutinin-like_N"/>
</dbReference>
<dbReference type="Gene3D" id="2.60.40.2430">
    <property type="entry name" value="Agglutinin-like protein, N-terminal domain, N2 subdomain"/>
    <property type="match status" value="1"/>
</dbReference>
<keyword evidence="5" id="KW-0134">Cell wall</keyword>
<feature type="chain" id="PRO_5003442399" description="Agglutinin-like protein N-terminal domain-containing protein" evidence="16">
    <location>
        <begin position="18"/>
        <end position="455"/>
    </location>
</feature>
<feature type="non-terminal residue" evidence="18">
    <location>
        <position position="455"/>
    </location>
</feature>
<evidence type="ECO:0000256" key="3">
    <source>
        <dbReference type="ARBA" id="ARBA00007021"/>
    </source>
</evidence>
<dbReference type="Gene3D" id="2.60.40.1280">
    <property type="match status" value="1"/>
</dbReference>
<evidence type="ECO:0000256" key="16">
    <source>
        <dbReference type="SAM" id="SignalP"/>
    </source>
</evidence>
<evidence type="ECO:0000256" key="14">
    <source>
        <dbReference type="ARBA" id="ARBA00023180"/>
    </source>
</evidence>
<dbReference type="AlphaFoldDB" id="G3AJZ2"/>
<evidence type="ECO:0000256" key="8">
    <source>
        <dbReference type="ARBA" id="ARBA00022729"/>
    </source>
</evidence>
<accession>G3AJZ2</accession>
<dbReference type="Pfam" id="PF11766">
    <property type="entry name" value="Candida_ALS_N"/>
    <property type="match status" value="1"/>
</dbReference>
<evidence type="ECO:0000256" key="11">
    <source>
        <dbReference type="ARBA" id="ARBA00023026"/>
    </source>
</evidence>
<evidence type="ECO:0000256" key="4">
    <source>
        <dbReference type="ARBA" id="ARBA00022475"/>
    </source>
</evidence>
<dbReference type="GO" id="GO:0030445">
    <property type="term" value="C:yeast-form cell wall"/>
    <property type="evidence" value="ECO:0007669"/>
    <property type="project" value="TreeGrafter"/>
</dbReference>
<keyword evidence="4" id="KW-1003">Cell membrane</keyword>
<evidence type="ECO:0000256" key="13">
    <source>
        <dbReference type="ARBA" id="ARBA00023157"/>
    </source>
</evidence>
<dbReference type="Pfam" id="PF05792">
    <property type="entry name" value="Candida_ALS"/>
    <property type="match status" value="2"/>
</dbReference>
<dbReference type="FunCoup" id="G3AJZ2">
    <property type="interactions" value="27"/>
</dbReference>
<keyword evidence="6" id="KW-0964">Secreted</keyword>
<evidence type="ECO:0000256" key="1">
    <source>
        <dbReference type="ARBA" id="ARBA00004191"/>
    </source>
</evidence>